<reference evidence="2 3" key="1">
    <citation type="submission" date="2020-08" db="EMBL/GenBank/DDBJ databases">
        <title>A Genomic Blueprint of the Chicken Gut Microbiome.</title>
        <authorList>
            <person name="Gilroy R."/>
            <person name="Ravi A."/>
            <person name="Getino M."/>
            <person name="Pursley I."/>
            <person name="Horton D.L."/>
            <person name="Alikhan N.-F."/>
            <person name="Baker D."/>
            <person name="Gharbi K."/>
            <person name="Hall N."/>
            <person name="Watson M."/>
            <person name="Adriaenssens E.M."/>
            <person name="Foster-Nyarko E."/>
            <person name="Jarju S."/>
            <person name="Secka A."/>
            <person name="Antonio M."/>
            <person name="Oren A."/>
            <person name="Chaudhuri R."/>
            <person name="La Ragione R.M."/>
            <person name="Hildebrand F."/>
            <person name="Pallen M.J."/>
        </authorList>
    </citation>
    <scope>NUCLEOTIDE SEQUENCE [LARGE SCALE GENOMIC DNA]</scope>
    <source>
        <strain evidence="2 3">Sa1CUA4</strain>
    </source>
</reference>
<protein>
    <submittedName>
        <fullName evidence="2">Uncharacterized protein</fullName>
    </submittedName>
</protein>
<comment type="caution">
    <text evidence="2">The sequence shown here is derived from an EMBL/GenBank/DDBJ whole genome shotgun (WGS) entry which is preliminary data.</text>
</comment>
<evidence type="ECO:0000313" key="3">
    <source>
        <dbReference type="Proteomes" id="UP000602532"/>
    </source>
</evidence>
<feature type="chain" id="PRO_5045046978" evidence="1">
    <location>
        <begin position="23"/>
        <end position="160"/>
    </location>
</feature>
<gene>
    <name evidence="2" type="ORF">H9622_01550</name>
</gene>
<name>A0ABR8WZB8_9MICO</name>
<evidence type="ECO:0000256" key="1">
    <source>
        <dbReference type="SAM" id="SignalP"/>
    </source>
</evidence>
<dbReference type="RefSeq" id="WP_191763590.1">
    <property type="nucleotide sequence ID" value="NZ_JACSPM010000001.1"/>
</dbReference>
<feature type="signal peptide" evidence="1">
    <location>
        <begin position="1"/>
        <end position="22"/>
    </location>
</feature>
<keyword evidence="3" id="KW-1185">Reference proteome</keyword>
<proteinExistence type="predicted"/>
<dbReference type="Proteomes" id="UP000602532">
    <property type="component" value="Unassembled WGS sequence"/>
</dbReference>
<sequence length="160" mass="16101">MRHTLAVAVLLIGMVALPSCTAAPPNVDEERVEEWTDGMAASEAGRTDLVGGVSGALSESADQASGSLGYSDPTSVDGFEAACLDHGAIEVSWRIAADGTTSTGSADVACTGQSERITLGFTVEDVQTVGVVATTAGGDPIAFRVSITGSSRPPLDADDG</sequence>
<organism evidence="2 3">
    <name type="scientific">Microbacterium gallinarum</name>
    <dbReference type="NCBI Taxonomy" id="2762209"/>
    <lineage>
        <taxon>Bacteria</taxon>
        <taxon>Bacillati</taxon>
        <taxon>Actinomycetota</taxon>
        <taxon>Actinomycetes</taxon>
        <taxon>Micrococcales</taxon>
        <taxon>Microbacteriaceae</taxon>
        <taxon>Microbacterium</taxon>
    </lineage>
</organism>
<accession>A0ABR8WZB8</accession>
<evidence type="ECO:0000313" key="2">
    <source>
        <dbReference type="EMBL" id="MBD8022273.1"/>
    </source>
</evidence>
<keyword evidence="1" id="KW-0732">Signal</keyword>
<dbReference type="EMBL" id="JACSPM010000001">
    <property type="protein sequence ID" value="MBD8022273.1"/>
    <property type="molecule type" value="Genomic_DNA"/>
</dbReference>